<name>A0AAV4MMI3_CAEEX</name>
<feature type="compositionally biased region" description="Polar residues" evidence="1">
    <location>
        <begin position="208"/>
        <end position="220"/>
    </location>
</feature>
<reference evidence="2 3" key="1">
    <citation type="submission" date="2021-06" db="EMBL/GenBank/DDBJ databases">
        <title>Caerostris extrusa draft genome.</title>
        <authorList>
            <person name="Kono N."/>
            <person name="Arakawa K."/>
        </authorList>
    </citation>
    <scope>NUCLEOTIDE SEQUENCE [LARGE SCALE GENOMIC DNA]</scope>
</reference>
<protein>
    <submittedName>
        <fullName evidence="2">E3 ubiquitin-protein ligase UBR4</fullName>
    </submittedName>
</protein>
<dbReference type="AlphaFoldDB" id="A0AAV4MMI3"/>
<dbReference type="PANTHER" id="PTHR21725">
    <property type="entry name" value="E3 UBIQUITIN-PROTEIN LIGASE UBR4"/>
    <property type="match status" value="1"/>
</dbReference>
<proteinExistence type="predicted"/>
<sequence length="237" mass="25422">MVDSVKIFGKTKEAFGWPDDSDDFPTQTAAGALGGPGTEAGVEVDGIPAAPLPLTPLDRLVGSSLELLDGCFSFGLNSDDKSSLKNSAIELATSMLTLPMPSVVHEHVKNLLATLHNNRSTYCSHKDDALLSYVLQCLNASQEGKPADELDGEALYRLIAITRGVAVARPSNLLRFAESHESMTITDSMITDSSDPSKLIHSIEDPHSSNQLEKQGSGSLDSPQKLIFQDLLILLFN</sequence>
<feature type="region of interest" description="Disordered" evidence="1">
    <location>
        <begin position="187"/>
        <end position="220"/>
    </location>
</feature>
<dbReference type="EMBL" id="BPLR01002441">
    <property type="protein sequence ID" value="GIX73747.1"/>
    <property type="molecule type" value="Genomic_DNA"/>
</dbReference>
<accession>A0AAV4MMI3</accession>
<comment type="caution">
    <text evidence="2">The sequence shown here is derived from an EMBL/GenBank/DDBJ whole genome shotgun (WGS) entry which is preliminary data.</text>
</comment>
<organism evidence="2 3">
    <name type="scientific">Caerostris extrusa</name>
    <name type="common">Bark spider</name>
    <name type="synonym">Caerostris bankana</name>
    <dbReference type="NCBI Taxonomy" id="172846"/>
    <lineage>
        <taxon>Eukaryota</taxon>
        <taxon>Metazoa</taxon>
        <taxon>Ecdysozoa</taxon>
        <taxon>Arthropoda</taxon>
        <taxon>Chelicerata</taxon>
        <taxon>Arachnida</taxon>
        <taxon>Araneae</taxon>
        <taxon>Araneomorphae</taxon>
        <taxon>Entelegynae</taxon>
        <taxon>Araneoidea</taxon>
        <taxon>Araneidae</taxon>
        <taxon>Caerostris</taxon>
    </lineage>
</organism>
<evidence type="ECO:0000313" key="3">
    <source>
        <dbReference type="Proteomes" id="UP001054945"/>
    </source>
</evidence>
<dbReference type="InterPro" id="IPR045189">
    <property type="entry name" value="UBR4-like"/>
</dbReference>
<dbReference type="PANTHER" id="PTHR21725:SF1">
    <property type="entry name" value="E3 UBIQUITIN-PROTEIN LIGASE UBR4"/>
    <property type="match status" value="1"/>
</dbReference>
<dbReference type="Proteomes" id="UP001054945">
    <property type="component" value="Unassembled WGS sequence"/>
</dbReference>
<evidence type="ECO:0000256" key="1">
    <source>
        <dbReference type="SAM" id="MobiDB-lite"/>
    </source>
</evidence>
<keyword evidence="3" id="KW-1185">Reference proteome</keyword>
<feature type="compositionally biased region" description="Polar residues" evidence="1">
    <location>
        <begin position="187"/>
        <end position="196"/>
    </location>
</feature>
<gene>
    <name evidence="2" type="primary">UBR4</name>
    <name evidence="2" type="ORF">CEXT_700051</name>
</gene>
<evidence type="ECO:0000313" key="2">
    <source>
        <dbReference type="EMBL" id="GIX73747.1"/>
    </source>
</evidence>